<protein>
    <recommendedName>
        <fullName evidence="4">DUF4239 domain-containing protein</fullName>
    </recommendedName>
</protein>
<feature type="transmembrane region" description="Helical" evidence="1">
    <location>
        <begin position="203"/>
        <end position="222"/>
    </location>
</feature>
<dbReference type="Pfam" id="PF14023">
    <property type="entry name" value="Bestrophin-like"/>
    <property type="match status" value="1"/>
</dbReference>
<evidence type="ECO:0000313" key="3">
    <source>
        <dbReference type="Proteomes" id="UP001551695"/>
    </source>
</evidence>
<proteinExistence type="predicted"/>
<dbReference type="EMBL" id="JBFAKC010000001">
    <property type="protein sequence ID" value="MEV0706011.1"/>
    <property type="molecule type" value="Genomic_DNA"/>
</dbReference>
<evidence type="ECO:0008006" key="4">
    <source>
        <dbReference type="Google" id="ProtNLM"/>
    </source>
</evidence>
<dbReference type="InterPro" id="IPR025333">
    <property type="entry name" value="DUF4239"/>
</dbReference>
<organism evidence="2 3">
    <name type="scientific">Nocardia aurea</name>
    <dbReference type="NCBI Taxonomy" id="2144174"/>
    <lineage>
        <taxon>Bacteria</taxon>
        <taxon>Bacillati</taxon>
        <taxon>Actinomycetota</taxon>
        <taxon>Actinomycetes</taxon>
        <taxon>Mycobacteriales</taxon>
        <taxon>Nocardiaceae</taxon>
        <taxon>Nocardia</taxon>
    </lineage>
</organism>
<feature type="transmembrane region" description="Helical" evidence="1">
    <location>
        <begin position="37"/>
        <end position="62"/>
    </location>
</feature>
<name>A0ABV3FKS6_9NOCA</name>
<sequence length="261" mass="28044">MAQYSIIAVLAAVVAMTVFVAGDRLRPRSWRRTDDEYAGTLVLDLIKTFFTAVVAFVVVIGWQQYQNARAHTIAESQALVDAYWAANALPAPDGRRIQDGIRAYTEQVMNAEWAAMDREGSLSEAAQQTLDSLRTKVSAVSTADTVVADSRADAVDGLDRVAQARQDRAVDVREGLPGFLYIALIFGTVMLLLSPALSGVGVTARSIVMIALLGVVVGSALLQIHNLDHPFSGGNLVSREAYELAVTRFQQIAPSPGARVG</sequence>
<keyword evidence="1" id="KW-0812">Transmembrane</keyword>
<dbReference type="Proteomes" id="UP001551695">
    <property type="component" value="Unassembled WGS sequence"/>
</dbReference>
<accession>A0ABV3FKS6</accession>
<evidence type="ECO:0000256" key="1">
    <source>
        <dbReference type="SAM" id="Phobius"/>
    </source>
</evidence>
<keyword evidence="3" id="KW-1185">Reference proteome</keyword>
<keyword evidence="1" id="KW-1133">Transmembrane helix</keyword>
<reference evidence="2 3" key="1">
    <citation type="submission" date="2024-06" db="EMBL/GenBank/DDBJ databases">
        <title>The Natural Products Discovery Center: Release of the First 8490 Sequenced Strains for Exploring Actinobacteria Biosynthetic Diversity.</title>
        <authorList>
            <person name="Kalkreuter E."/>
            <person name="Kautsar S.A."/>
            <person name="Yang D."/>
            <person name="Bader C.D."/>
            <person name="Teijaro C.N."/>
            <person name="Fluegel L."/>
            <person name="Davis C.M."/>
            <person name="Simpson J.R."/>
            <person name="Lauterbach L."/>
            <person name="Steele A.D."/>
            <person name="Gui C."/>
            <person name="Meng S."/>
            <person name="Li G."/>
            <person name="Viehrig K."/>
            <person name="Ye F."/>
            <person name="Su P."/>
            <person name="Kiefer A.F."/>
            <person name="Nichols A."/>
            <person name="Cepeda A.J."/>
            <person name="Yan W."/>
            <person name="Fan B."/>
            <person name="Jiang Y."/>
            <person name="Adhikari A."/>
            <person name="Zheng C.-J."/>
            <person name="Schuster L."/>
            <person name="Cowan T.M."/>
            <person name="Smanski M.J."/>
            <person name="Chevrette M.G."/>
            <person name="De Carvalho L.P.S."/>
            <person name="Shen B."/>
        </authorList>
    </citation>
    <scope>NUCLEOTIDE SEQUENCE [LARGE SCALE GENOMIC DNA]</scope>
    <source>
        <strain evidence="2 3">NPDC050403</strain>
    </source>
</reference>
<evidence type="ECO:0000313" key="2">
    <source>
        <dbReference type="EMBL" id="MEV0706011.1"/>
    </source>
</evidence>
<keyword evidence="1" id="KW-0472">Membrane</keyword>
<dbReference type="RefSeq" id="WP_355083434.1">
    <property type="nucleotide sequence ID" value="NZ_JBEXKW010000003.1"/>
</dbReference>
<comment type="caution">
    <text evidence="2">The sequence shown here is derived from an EMBL/GenBank/DDBJ whole genome shotgun (WGS) entry which is preliminary data.</text>
</comment>
<gene>
    <name evidence="2" type="ORF">AB0I48_00420</name>
</gene>
<feature type="transmembrane region" description="Helical" evidence="1">
    <location>
        <begin position="178"/>
        <end position="197"/>
    </location>
</feature>